<accession>A0AAV8TUN0</accession>
<dbReference type="Gene3D" id="3.30.200.20">
    <property type="entry name" value="Phosphorylase Kinase, domain 1"/>
    <property type="match status" value="1"/>
</dbReference>
<keyword evidence="12" id="KW-1185">Reference proteome</keyword>
<sequence>MEKKWEFSRLGVLLPFLLYQNLIFCTSLNDEGLALLKLRERVVTDPYGALTDWKEVVGVIDPCSWFGVECSDGHVVVLNLKDLCLGGTLGPELRNLVHVKSIILRNNSFTGTIPQGFGKLKKLKLLDFGYNNFSGPLPPDLSSNLPMAFLLLDNNGLLGSLSPELQTLFEHQVDENRLYDADKGSSNDKRFIMQNVAKSGKGIQTRQLKATVTSSANEPPASIDYFVRYRLSKPPSPRDSQSPNVTPTPHNPNASSPSVNDSKSASAAKPPKSSPKVLIVVGAVMGTLFLLISVITIYVCKSSKATVKPWATGLSGQLQRAFVTGVPKLKRSELDAACEDFSNVIGSSPIGTLYKGTLSSGVEIAVASVEVKSAKDWSNNLELQFRKKIETLSKVNHKNFVNLLGYCEEEEPFTRMMVFEYAPSGTLFEHLHFKESEHLDWGMRLRIAMGMAYCLEHMHQFNPPITHNNLNSSAVRLTEDYAAKISDLSFCNWMTATQMEVSRKKLSHTSLTSTESNIYCFGVLLFEMVTGRVPYSVDNTSLENWASDYVRGDQTLGEIVDPTLASLEEEKLESIGEIIKSCVHPIPERRPSMSEVSARLREITKITPDAAMPKLSPLWWAELEIMSTDGS</sequence>
<comment type="subcellular location">
    <subcellularLocation>
        <location evidence="7">Endomembrane system</location>
        <topology evidence="7">Single-pass type I membrane protein</topology>
    </subcellularLocation>
</comment>
<evidence type="ECO:0000256" key="8">
    <source>
        <dbReference type="SAM" id="MobiDB-lite"/>
    </source>
</evidence>
<keyword evidence="6 9" id="KW-0472">Membrane</keyword>
<dbReference type="InterPro" id="IPR000719">
    <property type="entry name" value="Prot_kinase_dom"/>
</dbReference>
<proteinExistence type="predicted"/>
<dbReference type="EMBL" id="JAIWQS010000003">
    <property type="protein sequence ID" value="KAJ8769473.1"/>
    <property type="molecule type" value="Genomic_DNA"/>
</dbReference>
<keyword evidence="2 9" id="KW-0812">Transmembrane</keyword>
<evidence type="ECO:0000259" key="10">
    <source>
        <dbReference type="PROSITE" id="PS50011"/>
    </source>
</evidence>
<evidence type="ECO:0000313" key="11">
    <source>
        <dbReference type="EMBL" id="KAJ8769473.1"/>
    </source>
</evidence>
<name>A0AAV8TUN0_9ROSI</name>
<evidence type="ECO:0000256" key="1">
    <source>
        <dbReference type="ARBA" id="ARBA00022614"/>
    </source>
</evidence>
<dbReference type="Pfam" id="PF07714">
    <property type="entry name" value="PK_Tyr_Ser-Thr"/>
    <property type="match status" value="1"/>
</dbReference>
<feature type="compositionally biased region" description="Low complexity" evidence="8">
    <location>
        <begin position="262"/>
        <end position="272"/>
    </location>
</feature>
<dbReference type="Proteomes" id="UP001159364">
    <property type="component" value="Linkage Group LG03"/>
</dbReference>
<dbReference type="InterPro" id="IPR001611">
    <property type="entry name" value="Leu-rich_rpt"/>
</dbReference>
<evidence type="ECO:0000256" key="4">
    <source>
        <dbReference type="ARBA" id="ARBA00022737"/>
    </source>
</evidence>
<evidence type="ECO:0000256" key="2">
    <source>
        <dbReference type="ARBA" id="ARBA00022692"/>
    </source>
</evidence>
<dbReference type="AlphaFoldDB" id="A0AAV8TUN0"/>
<feature type="domain" description="Protein kinase" evidence="10">
    <location>
        <begin position="339"/>
        <end position="615"/>
    </location>
</feature>
<feature type="region of interest" description="Disordered" evidence="8">
    <location>
        <begin position="233"/>
        <end position="272"/>
    </location>
</feature>
<dbReference type="Pfam" id="PF08263">
    <property type="entry name" value="LRRNT_2"/>
    <property type="match status" value="1"/>
</dbReference>
<evidence type="ECO:0000256" key="6">
    <source>
        <dbReference type="ARBA" id="ARBA00023136"/>
    </source>
</evidence>
<evidence type="ECO:0000256" key="3">
    <source>
        <dbReference type="ARBA" id="ARBA00022729"/>
    </source>
</evidence>
<protein>
    <recommendedName>
        <fullName evidence="10">Protein kinase domain-containing protein</fullName>
    </recommendedName>
</protein>
<feature type="transmembrane region" description="Helical" evidence="9">
    <location>
        <begin position="277"/>
        <end position="300"/>
    </location>
</feature>
<dbReference type="FunFam" id="3.30.200.20:FF:000489">
    <property type="entry name" value="Inactive receptor-like serine/threonine-protein kinase"/>
    <property type="match status" value="1"/>
</dbReference>
<dbReference type="PANTHER" id="PTHR46084">
    <property type="entry name" value="PROTEIN MALE DISCOVERER 2"/>
    <property type="match status" value="1"/>
</dbReference>
<dbReference type="GO" id="GO:0004672">
    <property type="term" value="F:protein kinase activity"/>
    <property type="evidence" value="ECO:0007669"/>
    <property type="project" value="InterPro"/>
</dbReference>
<dbReference type="SUPFAM" id="SSF56112">
    <property type="entry name" value="Protein kinase-like (PK-like)"/>
    <property type="match status" value="1"/>
</dbReference>
<dbReference type="InterPro" id="IPR032675">
    <property type="entry name" value="LRR_dom_sf"/>
</dbReference>
<dbReference type="FunFam" id="3.80.10.10:FF:000129">
    <property type="entry name" value="Leucine-rich repeat receptor-like kinase"/>
    <property type="match status" value="1"/>
</dbReference>
<dbReference type="InterPro" id="IPR001245">
    <property type="entry name" value="Ser-Thr/Tyr_kinase_cat_dom"/>
</dbReference>
<dbReference type="PANTHER" id="PTHR46084:SF4">
    <property type="entry name" value="PROTEIN KINASE DOMAIN-CONTAINING PROTEIN"/>
    <property type="match status" value="1"/>
</dbReference>
<organism evidence="11 12">
    <name type="scientific">Erythroxylum novogranatense</name>
    <dbReference type="NCBI Taxonomy" id="1862640"/>
    <lineage>
        <taxon>Eukaryota</taxon>
        <taxon>Viridiplantae</taxon>
        <taxon>Streptophyta</taxon>
        <taxon>Embryophyta</taxon>
        <taxon>Tracheophyta</taxon>
        <taxon>Spermatophyta</taxon>
        <taxon>Magnoliopsida</taxon>
        <taxon>eudicotyledons</taxon>
        <taxon>Gunneridae</taxon>
        <taxon>Pentapetalae</taxon>
        <taxon>rosids</taxon>
        <taxon>fabids</taxon>
        <taxon>Malpighiales</taxon>
        <taxon>Erythroxylaceae</taxon>
        <taxon>Erythroxylum</taxon>
    </lineage>
</organism>
<dbReference type="Gene3D" id="1.10.510.10">
    <property type="entry name" value="Transferase(Phosphotransferase) domain 1"/>
    <property type="match status" value="1"/>
</dbReference>
<evidence type="ECO:0000256" key="7">
    <source>
        <dbReference type="ARBA" id="ARBA00046288"/>
    </source>
</evidence>
<keyword evidence="4" id="KW-0677">Repeat</keyword>
<reference evidence="11 12" key="1">
    <citation type="submission" date="2021-09" db="EMBL/GenBank/DDBJ databases">
        <title>Genomic insights and catalytic innovation underlie evolution of tropane alkaloids biosynthesis.</title>
        <authorList>
            <person name="Wang Y.-J."/>
            <person name="Tian T."/>
            <person name="Huang J.-P."/>
            <person name="Huang S.-X."/>
        </authorList>
    </citation>
    <scope>NUCLEOTIDE SEQUENCE [LARGE SCALE GENOMIC DNA]</scope>
    <source>
        <strain evidence="11">KIB-2018</strain>
        <tissue evidence="11">Leaf</tissue>
    </source>
</reference>
<dbReference type="Pfam" id="PF00560">
    <property type="entry name" value="LRR_1"/>
    <property type="match status" value="2"/>
</dbReference>
<feature type="compositionally biased region" description="Polar residues" evidence="8">
    <location>
        <begin position="238"/>
        <end position="261"/>
    </location>
</feature>
<dbReference type="InterPro" id="IPR013210">
    <property type="entry name" value="LRR_N_plant-typ"/>
</dbReference>
<evidence type="ECO:0000256" key="9">
    <source>
        <dbReference type="SAM" id="Phobius"/>
    </source>
</evidence>
<evidence type="ECO:0000256" key="5">
    <source>
        <dbReference type="ARBA" id="ARBA00022989"/>
    </source>
</evidence>
<comment type="caution">
    <text evidence="11">The sequence shown here is derived from an EMBL/GenBank/DDBJ whole genome shotgun (WGS) entry which is preliminary data.</text>
</comment>
<dbReference type="SUPFAM" id="SSF52058">
    <property type="entry name" value="L domain-like"/>
    <property type="match status" value="1"/>
</dbReference>
<dbReference type="GO" id="GO:0012505">
    <property type="term" value="C:endomembrane system"/>
    <property type="evidence" value="ECO:0007669"/>
    <property type="project" value="UniProtKB-SubCell"/>
</dbReference>
<dbReference type="Gene3D" id="3.80.10.10">
    <property type="entry name" value="Ribonuclease Inhibitor"/>
    <property type="match status" value="1"/>
</dbReference>
<keyword evidence="1" id="KW-0433">Leucine-rich repeat</keyword>
<gene>
    <name evidence="11" type="ORF">K2173_002963</name>
</gene>
<dbReference type="GO" id="GO:0005524">
    <property type="term" value="F:ATP binding"/>
    <property type="evidence" value="ECO:0007669"/>
    <property type="project" value="InterPro"/>
</dbReference>
<dbReference type="PROSITE" id="PS50011">
    <property type="entry name" value="PROTEIN_KINASE_DOM"/>
    <property type="match status" value="1"/>
</dbReference>
<keyword evidence="3" id="KW-0732">Signal</keyword>
<evidence type="ECO:0000313" key="12">
    <source>
        <dbReference type="Proteomes" id="UP001159364"/>
    </source>
</evidence>
<keyword evidence="5 9" id="KW-1133">Transmembrane helix</keyword>
<dbReference type="InterPro" id="IPR011009">
    <property type="entry name" value="Kinase-like_dom_sf"/>
</dbReference>